<organism evidence="1">
    <name type="scientific">Myoviridae sp. ctA4D8</name>
    <dbReference type="NCBI Taxonomy" id="2823535"/>
    <lineage>
        <taxon>Viruses</taxon>
        <taxon>Duplodnaviria</taxon>
        <taxon>Heunggongvirae</taxon>
        <taxon>Uroviricota</taxon>
        <taxon>Caudoviricetes</taxon>
    </lineage>
</organism>
<sequence>MEEMITVFTIDVSDKKNIDEVRESLNFLSTICRIKLSDSQIEKLLTGKLVMPLSDFILFFKVYTAWYSTSVVKLWIMQGGHEYLYIFENKEYLITP</sequence>
<protein>
    <submittedName>
        <fullName evidence="1">Uncharacterized protein</fullName>
    </submittedName>
</protein>
<accession>A0A8S5L6H1</accession>
<evidence type="ECO:0000313" key="1">
    <source>
        <dbReference type="EMBL" id="DAD65403.1"/>
    </source>
</evidence>
<reference evidence="1" key="1">
    <citation type="journal article" date="2021" name="Proc. Natl. Acad. Sci. U.S.A.">
        <title>A Catalog of Tens of Thousands of Viruses from Human Metagenomes Reveals Hidden Associations with Chronic Diseases.</title>
        <authorList>
            <person name="Tisza M.J."/>
            <person name="Buck C.B."/>
        </authorList>
    </citation>
    <scope>NUCLEOTIDE SEQUENCE</scope>
    <source>
        <strain evidence="1">CtA4D8</strain>
    </source>
</reference>
<name>A0A8S5L6H1_9CAUD</name>
<dbReference type="EMBL" id="BK014643">
    <property type="protein sequence ID" value="DAD65403.1"/>
    <property type="molecule type" value="Genomic_DNA"/>
</dbReference>
<proteinExistence type="predicted"/>